<keyword evidence="3" id="KW-0808">Transferase</keyword>
<dbReference type="PANTHER" id="PTHR32183">
    <property type="match status" value="1"/>
</dbReference>
<organism evidence="5 6">
    <name type="scientific">Brassica cretica</name>
    <name type="common">Mustard</name>
    <dbReference type="NCBI Taxonomy" id="69181"/>
    <lineage>
        <taxon>Eukaryota</taxon>
        <taxon>Viridiplantae</taxon>
        <taxon>Streptophyta</taxon>
        <taxon>Embryophyta</taxon>
        <taxon>Tracheophyta</taxon>
        <taxon>Spermatophyta</taxon>
        <taxon>Magnoliopsida</taxon>
        <taxon>eudicotyledons</taxon>
        <taxon>Gunneridae</taxon>
        <taxon>Pentapetalae</taxon>
        <taxon>rosids</taxon>
        <taxon>malvids</taxon>
        <taxon>Brassicales</taxon>
        <taxon>Brassicaceae</taxon>
        <taxon>Brassiceae</taxon>
        <taxon>Brassica</taxon>
    </lineage>
</organism>
<dbReference type="SUPFAM" id="SSF53335">
    <property type="entry name" value="S-adenosyl-L-methionine-dependent methyltransferases"/>
    <property type="match status" value="2"/>
</dbReference>
<dbReference type="PROSITE" id="PS51585">
    <property type="entry name" value="SAM_MT_TPMT"/>
    <property type="match status" value="2"/>
</dbReference>
<evidence type="ECO:0000313" key="5">
    <source>
        <dbReference type="EMBL" id="KAF3576279.1"/>
    </source>
</evidence>
<name>A0ABQ7DF64_BRACR</name>
<dbReference type="Gene3D" id="3.40.50.150">
    <property type="entry name" value="Vaccinia Virus protein VP39"/>
    <property type="match status" value="2"/>
</dbReference>
<protein>
    <recommendedName>
        <fullName evidence="7">Thiol methyltransferase 2</fullName>
    </recommendedName>
</protein>
<dbReference type="CDD" id="cd02440">
    <property type="entry name" value="AdoMet_MTases"/>
    <property type="match status" value="2"/>
</dbReference>
<dbReference type="PANTHER" id="PTHR32183:SF15">
    <property type="entry name" value="THIOL METHYLTRANSFERASE 1-RELATED"/>
    <property type="match status" value="1"/>
</dbReference>
<dbReference type="InterPro" id="IPR029063">
    <property type="entry name" value="SAM-dependent_MTases_sf"/>
</dbReference>
<evidence type="ECO:0000313" key="6">
    <source>
        <dbReference type="Proteomes" id="UP000266723"/>
    </source>
</evidence>
<comment type="caution">
    <text evidence="5">The sequence shown here is derived from an EMBL/GenBank/DDBJ whole genome shotgun (WGS) entry which is preliminary data.</text>
</comment>
<dbReference type="InterPro" id="IPR008854">
    <property type="entry name" value="TPMT"/>
</dbReference>
<sequence>MDHIKEPPGGWENMWVEGRTLWDLGEATPIVVHLCETGSLPNGRALVPGCGTGYDVVVMANPDRHVIGLELSKTSVERSTKMFTSLPNSKYFSFLKEDFFTWEPTEKFDLIFDYNFFCAFEPKVRPLWAKRMQELLKPGGELITLMYPLSGGTPGPPPYQVSVSAYEELLIPLGFEVISIVDNELAPDTRKNQVYISTMALRFPQLLKVAEEQQYSKYSSGGKMIPTPEEAATFQPQVVAEGGWEKCWEDGVTPWDQGRATPLILHLLDSSSLPLGRTLVPGCGGGHDVVAMANPERFVVGLDISEKALKKASETYGSAPNAKYFAFMKEDFFTWRPDELFDLIFDYVFFCAIEPEMRPAWAKSMYEVLKPEGELITLMYEAVLVPLGFKAVSIEENPDSIPTRKGKEKLGRWKKIN</sequence>
<dbReference type="EMBL" id="QGKV02000649">
    <property type="protein sequence ID" value="KAF3576279.1"/>
    <property type="molecule type" value="Genomic_DNA"/>
</dbReference>
<evidence type="ECO:0008006" key="7">
    <source>
        <dbReference type="Google" id="ProtNLM"/>
    </source>
</evidence>
<keyword evidence="4" id="KW-0949">S-adenosyl-L-methionine</keyword>
<keyword evidence="2" id="KW-0489">Methyltransferase</keyword>
<evidence type="ECO:0000256" key="1">
    <source>
        <dbReference type="ARBA" id="ARBA00022553"/>
    </source>
</evidence>
<evidence type="ECO:0000256" key="3">
    <source>
        <dbReference type="ARBA" id="ARBA00022679"/>
    </source>
</evidence>
<evidence type="ECO:0000256" key="4">
    <source>
        <dbReference type="ARBA" id="ARBA00022691"/>
    </source>
</evidence>
<gene>
    <name evidence="5" type="ORF">DY000_02028645</name>
</gene>
<proteinExistence type="predicted"/>
<reference evidence="5 6" key="1">
    <citation type="journal article" date="2020" name="BMC Genomics">
        <title>Intraspecific diversification of the crop wild relative Brassica cretica Lam. using demographic model selection.</title>
        <authorList>
            <person name="Kioukis A."/>
            <person name="Michalopoulou V.A."/>
            <person name="Briers L."/>
            <person name="Pirintsos S."/>
            <person name="Studholme D.J."/>
            <person name="Pavlidis P."/>
            <person name="Sarris P.F."/>
        </authorList>
    </citation>
    <scope>NUCLEOTIDE SEQUENCE [LARGE SCALE GENOMIC DNA]</scope>
    <source>
        <strain evidence="6">cv. PFS-1207/04</strain>
    </source>
</reference>
<keyword evidence="1" id="KW-0597">Phosphoprotein</keyword>
<evidence type="ECO:0000256" key="2">
    <source>
        <dbReference type="ARBA" id="ARBA00022603"/>
    </source>
</evidence>
<keyword evidence="6" id="KW-1185">Reference proteome</keyword>
<accession>A0ABQ7DF64</accession>
<dbReference type="Pfam" id="PF05724">
    <property type="entry name" value="TPMT"/>
    <property type="match status" value="2"/>
</dbReference>
<dbReference type="Proteomes" id="UP000266723">
    <property type="component" value="Unassembled WGS sequence"/>
</dbReference>